<protein>
    <submittedName>
        <fullName evidence="1">Uncharacterized protein</fullName>
    </submittedName>
</protein>
<dbReference type="RefSeq" id="WP_404615754.1">
    <property type="nucleotide sequence ID" value="NZ_JBIYDN010000076.1"/>
</dbReference>
<organism evidence="1 2">
    <name type="scientific">Caballeronia udeis</name>
    <dbReference type="NCBI Taxonomy" id="1232866"/>
    <lineage>
        <taxon>Bacteria</taxon>
        <taxon>Pseudomonadati</taxon>
        <taxon>Pseudomonadota</taxon>
        <taxon>Betaproteobacteria</taxon>
        <taxon>Burkholderiales</taxon>
        <taxon>Burkholderiaceae</taxon>
        <taxon>Caballeronia</taxon>
    </lineage>
</organism>
<proteinExistence type="predicted"/>
<sequence>MTIAGYGEPMIPTERTPISDSRIAVDVAGSSPASEKDIHCPMSYAKVRAIPEMWDKAAVQLDIENGLVNQK</sequence>
<reference evidence="1 2" key="1">
    <citation type="submission" date="2024-10" db="EMBL/GenBank/DDBJ databases">
        <authorList>
            <person name="Deangelis K."/>
            <person name="Huntemann M."/>
            <person name="Clum A."/>
            <person name="Wang J."/>
            <person name="Palaniappan K."/>
            <person name="Ritter S."/>
            <person name="Chen I.-M."/>
            <person name="Stamatis D."/>
            <person name="Reddy T."/>
            <person name="O'Malley R."/>
            <person name="Daum C."/>
            <person name="Ng V."/>
            <person name="Ivanova N."/>
            <person name="Kyrpides N."/>
            <person name="Woyke T."/>
        </authorList>
    </citation>
    <scope>NUCLEOTIDE SEQUENCE [LARGE SCALE GENOMIC DNA]</scope>
    <source>
        <strain evidence="1 2">GAS97</strain>
    </source>
</reference>
<evidence type="ECO:0000313" key="1">
    <source>
        <dbReference type="EMBL" id="MFK4449027.1"/>
    </source>
</evidence>
<comment type="caution">
    <text evidence="1">The sequence shown here is derived from an EMBL/GenBank/DDBJ whole genome shotgun (WGS) entry which is preliminary data.</text>
</comment>
<gene>
    <name evidence="1" type="ORF">ABH943_009072</name>
</gene>
<accession>A0ABW8N081</accession>
<dbReference type="EMBL" id="JBIYDN010000076">
    <property type="protein sequence ID" value="MFK4449027.1"/>
    <property type="molecule type" value="Genomic_DNA"/>
</dbReference>
<dbReference type="Proteomes" id="UP001620514">
    <property type="component" value="Unassembled WGS sequence"/>
</dbReference>
<keyword evidence="2" id="KW-1185">Reference proteome</keyword>
<name>A0ABW8N081_9BURK</name>
<evidence type="ECO:0000313" key="2">
    <source>
        <dbReference type="Proteomes" id="UP001620514"/>
    </source>
</evidence>
<reference evidence="1 2" key="2">
    <citation type="submission" date="2024-11" db="EMBL/GenBank/DDBJ databases">
        <title>Using genomics to understand microbial adaptation to soil warming.</title>
        <authorList>
            <person name="Deangelis K.M. PhD."/>
        </authorList>
    </citation>
    <scope>NUCLEOTIDE SEQUENCE [LARGE SCALE GENOMIC DNA]</scope>
    <source>
        <strain evidence="1 2">GAS97</strain>
    </source>
</reference>